<proteinExistence type="predicted"/>
<evidence type="ECO:0008006" key="2">
    <source>
        <dbReference type="Google" id="ProtNLM"/>
    </source>
</evidence>
<protein>
    <recommendedName>
        <fullName evidence="2">TonB-dependent receptor-like beta-barrel domain-containing protein</fullName>
    </recommendedName>
</protein>
<gene>
    <name evidence="1" type="ORF">S01H1_40328</name>
</gene>
<feature type="non-terminal residue" evidence="1">
    <location>
        <position position="267"/>
    </location>
</feature>
<organism evidence="1">
    <name type="scientific">marine sediment metagenome</name>
    <dbReference type="NCBI Taxonomy" id="412755"/>
    <lineage>
        <taxon>unclassified sequences</taxon>
        <taxon>metagenomes</taxon>
        <taxon>ecological metagenomes</taxon>
    </lineage>
</organism>
<evidence type="ECO:0000313" key="1">
    <source>
        <dbReference type="EMBL" id="GAG05193.1"/>
    </source>
</evidence>
<comment type="caution">
    <text evidence="1">The sequence shown here is derived from an EMBL/GenBank/DDBJ whole genome shotgun (WGS) entry which is preliminary data.</text>
</comment>
<accession>X0UY16</accession>
<dbReference type="AlphaFoldDB" id="X0UY16"/>
<dbReference type="EMBL" id="BARS01025531">
    <property type="protein sequence ID" value="GAG05193.1"/>
    <property type="molecule type" value="Genomic_DNA"/>
</dbReference>
<name>X0UY16_9ZZZZ</name>
<sequence length="267" mass="30260">QNGAWDEYTRRQYPSFVGWNQISSDLLADSDPDNDLSPTGAQKLYTWEHRRTAVNDQPDYIIDVGVGGPIPLIGKSLGDLRFFASYQREREMLLIPLTQDDYLSDSYSLQLASDISKSMKLTITGLMGTSYTVAINDGDEGFLTNEFGPNDNRPYILWTPTTFIRTPEEIAKTTAERRSGRIFSDGWYNDAMISHKSIGAKLTHTINPNTYYDLSLEHISRKYKTGPIDERDYTKNNEIIPGYFVDESPYGWSPYSKSALGDVEPFS</sequence>
<reference evidence="1" key="1">
    <citation type="journal article" date="2014" name="Front. Microbiol.">
        <title>High frequency of phylogenetically diverse reductive dehalogenase-homologous genes in deep subseafloor sedimentary metagenomes.</title>
        <authorList>
            <person name="Kawai M."/>
            <person name="Futagami T."/>
            <person name="Toyoda A."/>
            <person name="Takaki Y."/>
            <person name="Nishi S."/>
            <person name="Hori S."/>
            <person name="Arai W."/>
            <person name="Tsubouchi T."/>
            <person name="Morono Y."/>
            <person name="Uchiyama I."/>
            <person name="Ito T."/>
            <person name="Fujiyama A."/>
            <person name="Inagaki F."/>
            <person name="Takami H."/>
        </authorList>
    </citation>
    <scope>NUCLEOTIDE SEQUENCE</scope>
    <source>
        <strain evidence="1">Expedition CK06-06</strain>
    </source>
</reference>
<feature type="non-terminal residue" evidence="1">
    <location>
        <position position="1"/>
    </location>
</feature>